<feature type="transmembrane region" description="Helical" evidence="1">
    <location>
        <begin position="6"/>
        <end position="24"/>
    </location>
</feature>
<keyword evidence="1" id="KW-0472">Membrane</keyword>
<protein>
    <submittedName>
        <fullName evidence="2">Uncharacterized protein</fullName>
    </submittedName>
</protein>
<proteinExistence type="predicted"/>
<keyword evidence="2" id="KW-0496">Mitochondrion</keyword>
<reference evidence="2" key="1">
    <citation type="journal article" date="2015" name="Genome Biol. Evol.">
        <title>Organellar Genomes of White Spruce (Picea glauca): Assembly and Annotation.</title>
        <authorList>
            <person name="Jackman S.D."/>
            <person name="Warren R.L."/>
            <person name="Gibb E.A."/>
            <person name="Vandervalk B.P."/>
            <person name="Mohamadi H."/>
            <person name="Chu J."/>
            <person name="Raymond A."/>
            <person name="Pleasance S."/>
            <person name="Coope R."/>
            <person name="Wildung M.R."/>
            <person name="Ritland C.E."/>
            <person name="Bousquet J."/>
            <person name="Jones S.J."/>
            <person name="Bohlmann J."/>
            <person name="Birol I."/>
        </authorList>
    </citation>
    <scope>NUCLEOTIDE SEQUENCE [LARGE SCALE GENOMIC DNA]</scope>
    <source>
        <tissue evidence="2">Flushing bud</tissue>
    </source>
</reference>
<sequence>MLLTLGYGLGSFLCFLCLLPNLLLNRLSNHQNQQNELEGMLLLSLLLDLDMEQVLKLGGMQV</sequence>
<gene>
    <name evidence="2" type="ORF">ABT39_MTgene4356</name>
</gene>
<keyword evidence="1" id="KW-0812">Transmembrane</keyword>
<evidence type="ECO:0000256" key="1">
    <source>
        <dbReference type="SAM" id="Phobius"/>
    </source>
</evidence>
<accession>A0A101M128</accession>
<comment type="caution">
    <text evidence="2">The sequence shown here is derived from an EMBL/GenBank/DDBJ whole genome shotgun (WGS) entry which is preliminary data.</text>
</comment>
<geneLocation type="mitochondrion" evidence="2"/>
<name>A0A101M128_PICGL</name>
<dbReference type="AlphaFoldDB" id="A0A101M128"/>
<evidence type="ECO:0000313" key="2">
    <source>
        <dbReference type="EMBL" id="KUM49019.1"/>
    </source>
</evidence>
<organism evidence="2">
    <name type="scientific">Picea glauca</name>
    <name type="common">White spruce</name>
    <name type="synonym">Pinus glauca</name>
    <dbReference type="NCBI Taxonomy" id="3330"/>
    <lineage>
        <taxon>Eukaryota</taxon>
        <taxon>Viridiplantae</taxon>
        <taxon>Streptophyta</taxon>
        <taxon>Embryophyta</taxon>
        <taxon>Tracheophyta</taxon>
        <taxon>Spermatophyta</taxon>
        <taxon>Pinopsida</taxon>
        <taxon>Pinidae</taxon>
        <taxon>Conifers I</taxon>
        <taxon>Pinales</taxon>
        <taxon>Pinaceae</taxon>
        <taxon>Picea</taxon>
    </lineage>
</organism>
<dbReference type="EMBL" id="LKAM01000004">
    <property type="protein sequence ID" value="KUM49019.1"/>
    <property type="molecule type" value="Genomic_DNA"/>
</dbReference>
<keyword evidence="1" id="KW-1133">Transmembrane helix</keyword>